<accession>A0A1R2BHH3</accession>
<dbReference type="InterPro" id="IPR052641">
    <property type="entry name" value="AKAP7_isoform_gamma"/>
</dbReference>
<dbReference type="InterPro" id="IPR009097">
    <property type="entry name" value="Cyclic_Pdiesterase"/>
</dbReference>
<dbReference type="PANTHER" id="PTHR15934">
    <property type="entry name" value="RNA 2',3'-CYCLIC PHOSPHODIESTERASE"/>
    <property type="match status" value="1"/>
</dbReference>
<dbReference type="GO" id="GO:0005829">
    <property type="term" value="C:cytosol"/>
    <property type="evidence" value="ECO:0007669"/>
    <property type="project" value="TreeGrafter"/>
</dbReference>
<dbReference type="Pfam" id="PF10469">
    <property type="entry name" value="AKAP7_NLS"/>
    <property type="match status" value="1"/>
</dbReference>
<reference evidence="2 3" key="1">
    <citation type="submission" date="2016-11" db="EMBL/GenBank/DDBJ databases">
        <title>The macronuclear genome of Stentor coeruleus: a giant cell with tiny introns.</title>
        <authorList>
            <person name="Slabodnick M."/>
            <person name="Ruby J.G."/>
            <person name="Reiff S.B."/>
            <person name="Swart E.C."/>
            <person name="Gosai S."/>
            <person name="Prabakaran S."/>
            <person name="Witkowska E."/>
            <person name="Larue G.E."/>
            <person name="Fisher S."/>
            <person name="Freeman R.M."/>
            <person name="Gunawardena J."/>
            <person name="Chu W."/>
            <person name="Stover N.A."/>
            <person name="Gregory B.D."/>
            <person name="Nowacki M."/>
            <person name="Derisi J."/>
            <person name="Roy S.W."/>
            <person name="Marshall W.F."/>
            <person name="Sood P."/>
        </authorList>
    </citation>
    <scope>NUCLEOTIDE SEQUENCE [LARGE SCALE GENOMIC DNA]</scope>
    <source>
        <strain evidence="2">WM001</strain>
    </source>
</reference>
<dbReference type="SUPFAM" id="SSF55144">
    <property type="entry name" value="LigT-like"/>
    <property type="match status" value="1"/>
</dbReference>
<dbReference type="Gene3D" id="3.90.1140.10">
    <property type="entry name" value="Cyclic phosphodiesterase"/>
    <property type="match status" value="1"/>
</dbReference>
<comment type="caution">
    <text evidence="2">The sequence shown here is derived from an EMBL/GenBank/DDBJ whole genome shotgun (WGS) entry which is preliminary data.</text>
</comment>
<sequence length="510" mass="57729">MADEIPTVVAVGQRRYRKYPIKNLQNVQVSFKSNKLNLLEEDDGESEDEEVVNIVVGDFEGFTNMSIKMTQEESITETIYYNTSTATYSLKCKLPQSSFYALCGGCSTDTTQLQREIENTTRASIKGNPSNQNIEIKGRNYENIVKAHKSILEHFSISPKPNEYQVMTDKVIAIIKSDDPIAINLDEVQTDEPKLEEYPQLDIKYDKKWQGYMTKILSFPKECADFLLSEKGKNIKILKREMKGNVEFVVNKQEEALEIVGYVEEQVKDGYAAFIRLLKNFPAADSLIALQNPPPSVGRERPRNERKFTHFVSISFENNPDLIQAQKEIHAEVPNLIPFMVNPPNRFHITIAVLSLSNITATVEALNEVAIEIQALTLGNPLNLTFDRIGYFGKVQAANVLFLDLLHDKEFSRLTEISNKIHLALIKKGVLTQNDLKKQKTEQKGNTFKKIFHMTLAKSKGSSNTLDLSRVMNGNKKINVKVIGMHVELLSMQTDTSTSSYPKMHTISII</sequence>
<gene>
    <name evidence="2" type="ORF">SteCoe_24455</name>
</gene>
<evidence type="ECO:0000259" key="1">
    <source>
        <dbReference type="Pfam" id="PF10469"/>
    </source>
</evidence>
<dbReference type="InterPro" id="IPR019510">
    <property type="entry name" value="AKAP7-like_phosphoesterase"/>
</dbReference>
<dbReference type="Proteomes" id="UP000187209">
    <property type="component" value="Unassembled WGS sequence"/>
</dbReference>
<name>A0A1R2BHH3_9CILI</name>
<proteinExistence type="predicted"/>
<feature type="domain" description="A-kinase anchor protein 7-like phosphoesterase" evidence="1">
    <location>
        <begin position="308"/>
        <end position="470"/>
    </location>
</feature>
<organism evidence="2 3">
    <name type="scientific">Stentor coeruleus</name>
    <dbReference type="NCBI Taxonomy" id="5963"/>
    <lineage>
        <taxon>Eukaryota</taxon>
        <taxon>Sar</taxon>
        <taxon>Alveolata</taxon>
        <taxon>Ciliophora</taxon>
        <taxon>Postciliodesmatophora</taxon>
        <taxon>Heterotrichea</taxon>
        <taxon>Heterotrichida</taxon>
        <taxon>Stentoridae</taxon>
        <taxon>Stentor</taxon>
    </lineage>
</organism>
<evidence type="ECO:0000313" key="2">
    <source>
        <dbReference type="EMBL" id="OMJ76233.1"/>
    </source>
</evidence>
<evidence type="ECO:0000313" key="3">
    <source>
        <dbReference type="Proteomes" id="UP000187209"/>
    </source>
</evidence>
<dbReference type="GO" id="GO:0034237">
    <property type="term" value="F:protein kinase A regulatory subunit binding"/>
    <property type="evidence" value="ECO:0007669"/>
    <property type="project" value="TreeGrafter"/>
</dbReference>
<dbReference type="OrthoDB" id="10531434at2759"/>
<protein>
    <recommendedName>
        <fullName evidence="1">A-kinase anchor protein 7-like phosphoesterase domain-containing protein</fullName>
    </recommendedName>
</protein>
<dbReference type="AlphaFoldDB" id="A0A1R2BHH3"/>
<keyword evidence="3" id="KW-1185">Reference proteome</keyword>
<dbReference type="EMBL" id="MPUH01000643">
    <property type="protein sequence ID" value="OMJ76233.1"/>
    <property type="molecule type" value="Genomic_DNA"/>
</dbReference>
<dbReference type="GO" id="GO:0010738">
    <property type="term" value="P:regulation of protein kinase A signaling"/>
    <property type="evidence" value="ECO:0007669"/>
    <property type="project" value="TreeGrafter"/>
</dbReference>
<dbReference type="PANTHER" id="PTHR15934:SF6">
    <property type="entry name" value="A-KINASE ANCHOR PROTEIN 7 ISOFORM GAMMA"/>
    <property type="match status" value="1"/>
</dbReference>